<evidence type="ECO:0000313" key="2">
    <source>
        <dbReference type="Proteomes" id="UP000183832"/>
    </source>
</evidence>
<protein>
    <submittedName>
        <fullName evidence="1">CLUMA_CG010652, isoform A</fullName>
    </submittedName>
</protein>
<dbReference type="STRING" id="568069.A0A1J1IAH1"/>
<organism evidence="1 2">
    <name type="scientific">Clunio marinus</name>
    <dbReference type="NCBI Taxonomy" id="568069"/>
    <lineage>
        <taxon>Eukaryota</taxon>
        <taxon>Metazoa</taxon>
        <taxon>Ecdysozoa</taxon>
        <taxon>Arthropoda</taxon>
        <taxon>Hexapoda</taxon>
        <taxon>Insecta</taxon>
        <taxon>Pterygota</taxon>
        <taxon>Neoptera</taxon>
        <taxon>Endopterygota</taxon>
        <taxon>Diptera</taxon>
        <taxon>Nematocera</taxon>
        <taxon>Chironomoidea</taxon>
        <taxon>Chironomidae</taxon>
        <taxon>Clunio</taxon>
    </lineage>
</organism>
<dbReference type="Gene3D" id="3.80.10.10">
    <property type="entry name" value="Ribonuclease Inhibitor"/>
    <property type="match status" value="1"/>
</dbReference>
<gene>
    <name evidence="1" type="ORF">CLUMA_CG010652</name>
</gene>
<reference evidence="1 2" key="1">
    <citation type="submission" date="2015-04" db="EMBL/GenBank/DDBJ databases">
        <authorList>
            <person name="Syromyatnikov M.Y."/>
            <person name="Popov V.N."/>
        </authorList>
    </citation>
    <scope>NUCLEOTIDE SEQUENCE [LARGE SCALE GENOMIC DNA]</scope>
</reference>
<name>A0A1J1IAH1_9DIPT</name>
<dbReference type="InterPro" id="IPR032675">
    <property type="entry name" value="LRR_dom_sf"/>
</dbReference>
<dbReference type="SUPFAM" id="SSF52058">
    <property type="entry name" value="L domain-like"/>
    <property type="match status" value="1"/>
</dbReference>
<sequence>MNLDCTFITFVPYYHWKKEYYTCSIRSSSITKPNTIIQTINGVHDPGSSDKDVEAINFEGTTVKYFPQGLDEIFPNLKAVFIENCGLKSITQRDLMGLENIEMLRCDNNKITSLPNNLFQNMNKLIEISFNGNDLQFMSSEVLRPILKNGLKSIDFSGNRSINAAYWESDNLVHLSYNNR</sequence>
<accession>A0A1J1IAH1</accession>
<dbReference type="EMBL" id="CVRI01000047">
    <property type="protein sequence ID" value="CRK97256.1"/>
    <property type="molecule type" value="Genomic_DNA"/>
</dbReference>
<proteinExistence type="predicted"/>
<dbReference type="Proteomes" id="UP000183832">
    <property type="component" value="Unassembled WGS sequence"/>
</dbReference>
<dbReference type="AlphaFoldDB" id="A0A1J1IAH1"/>
<dbReference type="OrthoDB" id="7749982at2759"/>
<evidence type="ECO:0000313" key="1">
    <source>
        <dbReference type="EMBL" id="CRK97256.1"/>
    </source>
</evidence>
<keyword evidence="2" id="KW-1185">Reference proteome</keyword>